<gene>
    <name evidence="3" type="primary">gabD2</name>
    <name evidence="3" type="ORF">GCM10011577_38390</name>
</gene>
<sequence>MTSTTEPGTTPAATGRKLAVPADLYHLPVLVTCGPGRATQASHSPVDGSLVGAVPVCTPDDVAAAVESARAAQREWAAVPLRERRAVVGRFHALLLQRDAEILDLVQAESGKSRLNAFEELADAALTAAYYRRTAGRFLRPARRTGAAPGLTRTVEYRIPKGVVGIISPWNYPLTLAVSDAIPALLAGNACVLKPDSQTPFTALLALELLREAGLPQDLFQIVTGDGPSLGPALINGADFLMFTGSSETGKVVAQQCAERLIGFSGELGGKNATLVLADADLDKAARGAAQGCFSNSGQLCISMERIYVHRAVFDDFLATFTEQVEGIRLGAGPGWDIDMGSLTGQRQLDRVSAHVEDARAKGARVITGGRPRPDLGPFFYEPTILTGVTGEMVVAREETFGPVVAVYQVEDNDEAVALANDSHYGLNASVWSARHGREVGRRLLAGTVNVNDGYSAAWASHDAPMGGMKDSGVGRRHGKEGILKYTEAQTIASQRLVPVGPPPGMTNVRYTRLVKGALTLMGRLR</sequence>
<evidence type="ECO:0000259" key="2">
    <source>
        <dbReference type="Pfam" id="PF00171"/>
    </source>
</evidence>
<keyword evidence="4" id="KW-1185">Reference proteome</keyword>
<reference evidence="4" key="1">
    <citation type="journal article" date="2019" name="Int. J. Syst. Evol. Microbiol.">
        <title>The Global Catalogue of Microorganisms (GCM) 10K type strain sequencing project: providing services to taxonomists for standard genome sequencing and annotation.</title>
        <authorList>
            <consortium name="The Broad Institute Genomics Platform"/>
            <consortium name="The Broad Institute Genome Sequencing Center for Infectious Disease"/>
            <person name="Wu L."/>
            <person name="Ma J."/>
        </authorList>
    </citation>
    <scope>NUCLEOTIDE SEQUENCE [LARGE SCALE GENOMIC DNA]</scope>
    <source>
        <strain evidence="4">CGMCC 1.1927</strain>
    </source>
</reference>
<name>A0ABQ1Y1Q4_9MICC</name>
<organism evidence="3 4">
    <name type="scientific">Pseudarthrobacter polychromogenes</name>
    <dbReference type="NCBI Taxonomy" id="1676"/>
    <lineage>
        <taxon>Bacteria</taxon>
        <taxon>Bacillati</taxon>
        <taxon>Actinomycetota</taxon>
        <taxon>Actinomycetes</taxon>
        <taxon>Micrococcales</taxon>
        <taxon>Micrococcaceae</taxon>
        <taxon>Pseudarthrobacter</taxon>
    </lineage>
</organism>
<dbReference type="Pfam" id="PF00171">
    <property type="entry name" value="Aldedh"/>
    <property type="match status" value="1"/>
</dbReference>
<protein>
    <submittedName>
        <fullName evidence="3">Succinic semialdehyde dehydrogenase</fullName>
    </submittedName>
</protein>
<proteinExistence type="predicted"/>
<feature type="domain" description="Aldehyde dehydrogenase" evidence="2">
    <location>
        <begin position="39"/>
        <end position="492"/>
    </location>
</feature>
<evidence type="ECO:0000313" key="3">
    <source>
        <dbReference type="EMBL" id="GGH09808.1"/>
    </source>
</evidence>
<dbReference type="PANTHER" id="PTHR11699">
    <property type="entry name" value="ALDEHYDE DEHYDROGENASE-RELATED"/>
    <property type="match status" value="1"/>
</dbReference>
<evidence type="ECO:0000256" key="1">
    <source>
        <dbReference type="ARBA" id="ARBA00023002"/>
    </source>
</evidence>
<comment type="caution">
    <text evidence="3">The sequence shown here is derived from an EMBL/GenBank/DDBJ whole genome shotgun (WGS) entry which is preliminary data.</text>
</comment>
<accession>A0ABQ1Y1Q4</accession>
<dbReference type="Proteomes" id="UP000596938">
    <property type="component" value="Unassembled WGS sequence"/>
</dbReference>
<evidence type="ECO:0000313" key="4">
    <source>
        <dbReference type="Proteomes" id="UP000596938"/>
    </source>
</evidence>
<dbReference type="Gene3D" id="3.40.309.10">
    <property type="entry name" value="Aldehyde Dehydrogenase, Chain A, domain 2"/>
    <property type="match status" value="1"/>
</dbReference>
<dbReference type="Gene3D" id="3.40.605.10">
    <property type="entry name" value="Aldehyde Dehydrogenase, Chain A, domain 1"/>
    <property type="match status" value="1"/>
</dbReference>
<dbReference type="CDD" id="cd07101">
    <property type="entry name" value="ALDH_SSADH2_GabD2"/>
    <property type="match status" value="1"/>
</dbReference>
<dbReference type="SUPFAM" id="SSF53720">
    <property type="entry name" value="ALDH-like"/>
    <property type="match status" value="1"/>
</dbReference>
<dbReference type="NCBIfam" id="NF006916">
    <property type="entry name" value="PRK09407.1"/>
    <property type="match status" value="1"/>
</dbReference>
<dbReference type="EMBL" id="BMKU01000018">
    <property type="protein sequence ID" value="GGH09808.1"/>
    <property type="molecule type" value="Genomic_DNA"/>
</dbReference>
<dbReference type="InterPro" id="IPR016162">
    <property type="entry name" value="Ald_DH_N"/>
</dbReference>
<dbReference type="InterPro" id="IPR016163">
    <property type="entry name" value="Ald_DH_C"/>
</dbReference>
<dbReference type="RefSeq" id="WP_188813660.1">
    <property type="nucleotide sequence ID" value="NZ_BAAAWV010000001.1"/>
</dbReference>
<dbReference type="InterPro" id="IPR015590">
    <property type="entry name" value="Aldehyde_DH_dom"/>
</dbReference>
<keyword evidence="1" id="KW-0560">Oxidoreductase</keyword>
<dbReference type="InterPro" id="IPR016161">
    <property type="entry name" value="Ald_DH/histidinol_DH"/>
</dbReference>